<dbReference type="RefSeq" id="XP_040746525.1">
    <property type="nucleotide sequence ID" value="XM_040892223.1"/>
</dbReference>
<evidence type="ECO:0000256" key="3">
    <source>
        <dbReference type="ARBA" id="ARBA00023136"/>
    </source>
</evidence>
<proteinExistence type="predicted"/>
<protein>
    <submittedName>
        <fullName evidence="5">Uncharacterized protein</fullName>
    </submittedName>
</protein>
<keyword evidence="1 4" id="KW-0812">Transmembrane</keyword>
<feature type="transmembrane region" description="Helical" evidence="4">
    <location>
        <begin position="296"/>
        <end position="315"/>
    </location>
</feature>
<evidence type="ECO:0000313" key="5">
    <source>
        <dbReference type="EMBL" id="ORX73185.1"/>
    </source>
</evidence>
<dbReference type="GO" id="GO:0016020">
    <property type="term" value="C:membrane"/>
    <property type="evidence" value="ECO:0007669"/>
    <property type="project" value="InterPro"/>
</dbReference>
<feature type="transmembrane region" description="Helical" evidence="4">
    <location>
        <begin position="391"/>
        <end position="412"/>
    </location>
</feature>
<dbReference type="InterPro" id="IPR036640">
    <property type="entry name" value="ABC1_TM_sf"/>
</dbReference>
<name>A0A1Y1WIJ2_9FUNG</name>
<feature type="transmembrane region" description="Helical" evidence="4">
    <location>
        <begin position="474"/>
        <end position="499"/>
    </location>
</feature>
<evidence type="ECO:0000313" key="6">
    <source>
        <dbReference type="Proteomes" id="UP000193922"/>
    </source>
</evidence>
<dbReference type="OrthoDB" id="6500128at2759"/>
<organism evidence="5 6">
    <name type="scientific">Linderina pennispora</name>
    <dbReference type="NCBI Taxonomy" id="61395"/>
    <lineage>
        <taxon>Eukaryota</taxon>
        <taxon>Fungi</taxon>
        <taxon>Fungi incertae sedis</taxon>
        <taxon>Zoopagomycota</taxon>
        <taxon>Kickxellomycotina</taxon>
        <taxon>Kickxellomycetes</taxon>
        <taxon>Kickxellales</taxon>
        <taxon>Kickxellaceae</taxon>
        <taxon>Linderina</taxon>
    </lineage>
</organism>
<dbReference type="Proteomes" id="UP000193922">
    <property type="component" value="Unassembled WGS sequence"/>
</dbReference>
<accession>A0A1Y1WIJ2</accession>
<evidence type="ECO:0000256" key="4">
    <source>
        <dbReference type="SAM" id="Phobius"/>
    </source>
</evidence>
<comment type="caution">
    <text evidence="5">The sequence shown here is derived from an EMBL/GenBank/DDBJ whole genome shotgun (WGS) entry which is preliminary data.</text>
</comment>
<dbReference type="GO" id="GO:0005524">
    <property type="term" value="F:ATP binding"/>
    <property type="evidence" value="ECO:0007669"/>
    <property type="project" value="InterPro"/>
</dbReference>
<dbReference type="Gene3D" id="1.20.1560.10">
    <property type="entry name" value="ABC transporter type 1, transmembrane domain"/>
    <property type="match status" value="1"/>
</dbReference>
<dbReference type="AlphaFoldDB" id="A0A1Y1WIJ2"/>
<reference evidence="5 6" key="1">
    <citation type="submission" date="2016-07" db="EMBL/GenBank/DDBJ databases">
        <title>Pervasive Adenine N6-methylation of Active Genes in Fungi.</title>
        <authorList>
            <consortium name="DOE Joint Genome Institute"/>
            <person name="Mondo S.J."/>
            <person name="Dannebaum R.O."/>
            <person name="Kuo R.C."/>
            <person name="Labutti K."/>
            <person name="Haridas S."/>
            <person name="Kuo A."/>
            <person name="Salamov A."/>
            <person name="Ahrendt S.R."/>
            <person name="Lipzen A."/>
            <person name="Sullivan W."/>
            <person name="Andreopoulos W.B."/>
            <person name="Clum A."/>
            <person name="Lindquist E."/>
            <person name="Daum C."/>
            <person name="Ramamoorthy G.K."/>
            <person name="Gryganskyi A."/>
            <person name="Culley D."/>
            <person name="Magnuson J.K."/>
            <person name="James T.Y."/>
            <person name="O'Malley M.A."/>
            <person name="Stajich J.E."/>
            <person name="Spatafora J.W."/>
            <person name="Visel A."/>
            <person name="Grigoriev I.V."/>
        </authorList>
    </citation>
    <scope>NUCLEOTIDE SEQUENCE [LARGE SCALE GENOMIC DNA]</scope>
    <source>
        <strain evidence="5 6">ATCC 12442</strain>
    </source>
</reference>
<keyword evidence="2 4" id="KW-1133">Transmembrane helix</keyword>
<dbReference type="EMBL" id="MCFD01000002">
    <property type="protein sequence ID" value="ORX73185.1"/>
    <property type="molecule type" value="Genomic_DNA"/>
</dbReference>
<keyword evidence="3 4" id="KW-0472">Membrane</keyword>
<sequence>MPMYSETADPLCIHGCMSLSHLLQGLSRDAATQTLSRSSFPSSSFLPLNMNILNSVFDTIMPRMTLGAIADASLTAATLLWTPEKDLGAPVQKQKRIAIALSAVCLASLAASITNVHLSSTASLLASVAVLGHTLSCSTVSDGTAFLNIARAILMVVFSVPRLNICLLTSALSHLAIAWYMLIPSTQREIHRYMRYVLGFDTLARLRLYSKNDLSDKDMHSEEGIQWTLRGIEKLQLDTSKTYFVLRGFLAFAWKRMLSLAIIDLVFHLCIYYKDIVFVMIVGAVDQNSRVEGTEILVLCAMWSALSTFSAAYSYHWGFKAHIYWEILDVFRIKVIGIKTSRNGGQLADEEYNRTHSVDLHEMVCGIRNVVSVLSQSVASFLSIRLLISKVGWHAALPVAFMIVFSIARSLVTAKLEALEKLSKAKVRPRFYTNLDILLRNMSTVKFYGWEQAFQRVRGYPDRSRYVSPLFWRIVNYIVTLVGSSATQLATALTVASYLQSSWDAGIY</sequence>
<keyword evidence="6" id="KW-1185">Reference proteome</keyword>
<evidence type="ECO:0000256" key="1">
    <source>
        <dbReference type="ARBA" id="ARBA00022692"/>
    </source>
</evidence>
<gene>
    <name evidence="5" type="ORF">DL89DRAFT_89609</name>
</gene>
<evidence type="ECO:0000256" key="2">
    <source>
        <dbReference type="ARBA" id="ARBA00022989"/>
    </source>
</evidence>
<dbReference type="GeneID" id="63808871"/>
<feature type="transmembrane region" description="Helical" evidence="4">
    <location>
        <begin position="257"/>
        <end position="284"/>
    </location>
</feature>